<dbReference type="InterPro" id="IPR001119">
    <property type="entry name" value="SLH_dom"/>
</dbReference>
<feature type="chain" id="PRO_5018285839" description="SLH domain-containing protein" evidence="2">
    <location>
        <begin position="49"/>
        <end position="985"/>
    </location>
</feature>
<feature type="domain" description="SLH" evidence="3">
    <location>
        <begin position="104"/>
        <end position="167"/>
    </location>
</feature>
<dbReference type="Proteomes" id="UP000269097">
    <property type="component" value="Chromosome"/>
</dbReference>
<dbReference type="AlphaFoldDB" id="A0A3G3K328"/>
<dbReference type="InterPro" id="IPR014755">
    <property type="entry name" value="Cu-Rt/internalin_Ig-like"/>
</dbReference>
<feature type="signal peptide" evidence="2">
    <location>
        <begin position="1"/>
        <end position="48"/>
    </location>
</feature>
<name>A0A3G3K328_9BACL</name>
<dbReference type="EMBL" id="CP033433">
    <property type="protein sequence ID" value="AYQ74179.1"/>
    <property type="molecule type" value="Genomic_DNA"/>
</dbReference>
<accession>A0A3G3K328</accession>
<evidence type="ECO:0000259" key="3">
    <source>
        <dbReference type="PROSITE" id="PS51272"/>
    </source>
</evidence>
<proteinExistence type="predicted"/>
<protein>
    <recommendedName>
        <fullName evidence="3">SLH domain-containing protein</fullName>
    </recommendedName>
</protein>
<evidence type="ECO:0000313" key="5">
    <source>
        <dbReference type="Proteomes" id="UP000269097"/>
    </source>
</evidence>
<sequence>MRDSSYHSSMQDKQMFSRGGEKKVMKKSLSVLLSAAIAFGAFASVASAATPTTALEKFEALKAAGIFSGVGASQDPALASKMTRAELARILDLLKGLDVDTKPTTQSFSDVKSSHWAFEEIEAAKAAGLVVGVGGGKFDPNGNVTVQQIAVAAANVLGLKPVAGATVAGADNWAAGYIQALLDNGITLPTTYKAAATREILVTATYSVYEKIAVPAAVEVASVTATGAKKIQVTFNKAVDTSKATFAVKKGSVAVNLSKAASFSDDKKVATLELATKLTAGDYTVSVSGLTDTALTKTLTAQDEKVSKIEFASLNAPVDRASNTTIYANIKASNQYGEDVTSQGGFTLSVGKANATYTISSAGEIAITSAAGFLKDEKVTVGVLHSASNTFVSGVLVVSDAARASELAITGIYNPNSKTLEEGADPNDFYLIVDAKDQYGNSVTNTTYLNKDVVITSQNTTVVPQFDQSTASGPFQTKTIDGVSKIVAQLNKPSGQLLKAGTSKVMLISNFTGKSASYDVNVSENVKVDTITLSQPEVAVLGEKVKIPFTAIDQFGKEVTDVNKLNAMTRTSTYDSVSSKKLSFVRDYVNNKTELVLDTAGQTAKNAVISIVTSTFKSYQLNISLVDAAAATVISGINDLDKVYAVGANDTVDLSKVAVKDQYARAVDMTGKWSGDAGTYRLYVASSDTATVDVVTTGAQAPVTIDGVTYNVLDNAADTFKLDAKKKGSATITFKLFNLDGTYKEVSSSTYTFSANVVEAADIKDYVVEDAATAYDQAVIGSVNSKYDVTIPVKGVLADGSKVALPTSFYQLNENDSGASIVGGSALRVYAPDPGTYAAYGDKDTRDVTVTAVVYAADQTLVVSKTVKASKAASAPDKLALESKNSVVKESDAVVSVDVSSVSATTPLTNKYATIAGLVNDAVVVTDQYGVEIADPSTWSIYTSNFTKDSNGVAKTYNTVVAGDSFDVVVITANNKQIKFRVVVK</sequence>
<keyword evidence="5" id="KW-1185">Reference proteome</keyword>
<keyword evidence="1 2" id="KW-0732">Signal</keyword>
<dbReference type="PROSITE" id="PS51272">
    <property type="entry name" value="SLH"/>
    <property type="match status" value="1"/>
</dbReference>
<dbReference type="RefSeq" id="WP_123042261.1">
    <property type="nucleotide sequence ID" value="NZ_CP033433.1"/>
</dbReference>
<organism evidence="4 5">
    <name type="scientific">Cohnella candidum</name>
    <dbReference type="NCBI Taxonomy" id="2674991"/>
    <lineage>
        <taxon>Bacteria</taxon>
        <taxon>Bacillati</taxon>
        <taxon>Bacillota</taxon>
        <taxon>Bacilli</taxon>
        <taxon>Bacillales</taxon>
        <taxon>Paenibacillaceae</taxon>
        <taxon>Cohnella</taxon>
    </lineage>
</organism>
<evidence type="ECO:0000313" key="4">
    <source>
        <dbReference type="EMBL" id="AYQ74179.1"/>
    </source>
</evidence>
<reference evidence="4 5" key="1">
    <citation type="submission" date="2018-10" db="EMBL/GenBank/DDBJ databases">
        <title>Genome Sequence of Cohnella sp.</title>
        <authorList>
            <person name="Srinivasan S."/>
            <person name="Kim M.K."/>
        </authorList>
    </citation>
    <scope>NUCLEOTIDE SEQUENCE [LARGE SCALE GENOMIC DNA]</scope>
    <source>
        <strain evidence="4 5">18JY8-7</strain>
    </source>
</reference>
<gene>
    <name evidence="4" type="ORF">EAV92_17375</name>
</gene>
<dbReference type="Gene3D" id="2.60.40.1220">
    <property type="match status" value="1"/>
</dbReference>
<evidence type="ECO:0000256" key="2">
    <source>
        <dbReference type="SAM" id="SignalP"/>
    </source>
</evidence>
<dbReference type="KEGG" id="coh:EAV92_17375"/>
<dbReference type="Pfam" id="PF00395">
    <property type="entry name" value="SLH"/>
    <property type="match status" value="1"/>
</dbReference>
<evidence type="ECO:0000256" key="1">
    <source>
        <dbReference type="ARBA" id="ARBA00022729"/>
    </source>
</evidence>